<comment type="caution">
    <text evidence="1">The sequence shown here is derived from an EMBL/GenBank/DDBJ whole genome shotgun (WGS) entry which is preliminary data.</text>
</comment>
<evidence type="ECO:0000313" key="2">
    <source>
        <dbReference type="Proteomes" id="UP001290101"/>
    </source>
</evidence>
<dbReference type="EMBL" id="JAXOTQ010000042">
    <property type="protein sequence ID" value="MDZ5493218.1"/>
    <property type="molecule type" value="Genomic_DNA"/>
</dbReference>
<protein>
    <recommendedName>
        <fullName evidence="3">DUF4129 domain-containing protein</fullName>
    </recommendedName>
</protein>
<gene>
    <name evidence="1" type="ORF">U2F25_27760</name>
</gene>
<reference evidence="1 2" key="1">
    <citation type="submission" date="2023-12" db="EMBL/GenBank/DDBJ databases">
        <title>Micromonospora sp. nov., isolated from Atacama Desert.</title>
        <authorList>
            <person name="Carro L."/>
            <person name="Golinska P."/>
            <person name="Klenk H.-P."/>
            <person name="Goodfellow M."/>
        </authorList>
    </citation>
    <scope>NUCLEOTIDE SEQUENCE [LARGE SCALE GENOMIC DNA]</scope>
    <source>
        <strain evidence="1 2">4G53</strain>
    </source>
</reference>
<dbReference type="RefSeq" id="WP_322442847.1">
    <property type="nucleotide sequence ID" value="NZ_JAXOTQ010000042.1"/>
</dbReference>
<accession>A0ABU5JLC5</accession>
<organism evidence="1 2">
    <name type="scientific">Micromonospora sicca</name>
    <dbReference type="NCBI Taxonomy" id="2202420"/>
    <lineage>
        <taxon>Bacteria</taxon>
        <taxon>Bacillati</taxon>
        <taxon>Actinomycetota</taxon>
        <taxon>Actinomycetes</taxon>
        <taxon>Micromonosporales</taxon>
        <taxon>Micromonosporaceae</taxon>
        <taxon>Micromonospora</taxon>
    </lineage>
</organism>
<sequence length="181" mass="20232">MVAMVQALVWPAVVVVVLVMYRRRVAELLGDNLRRLRAGPLEVEWEKAAEEVRATIEAVEAVSDASDDDQPSKVEELLTIARSLVNERPPLAIAFAWEAARYAFESHLPGEGFEDLRGLRKMLARAKARGLVNPGAALVFERLFPLGMLSYEAKGTEEQAREFVDLVEDFRTLLDKPTLLT</sequence>
<name>A0ABU5JLC5_9ACTN</name>
<evidence type="ECO:0008006" key="3">
    <source>
        <dbReference type="Google" id="ProtNLM"/>
    </source>
</evidence>
<evidence type="ECO:0000313" key="1">
    <source>
        <dbReference type="EMBL" id="MDZ5493218.1"/>
    </source>
</evidence>
<dbReference type="Proteomes" id="UP001290101">
    <property type="component" value="Unassembled WGS sequence"/>
</dbReference>
<proteinExistence type="predicted"/>
<keyword evidence="2" id="KW-1185">Reference proteome</keyword>